<evidence type="ECO:0000256" key="4">
    <source>
        <dbReference type="ARBA" id="ARBA00022614"/>
    </source>
</evidence>
<name>A0A7I8LJ78_SPIIN</name>
<evidence type="ECO:0000256" key="11">
    <source>
        <dbReference type="SAM" id="Phobius"/>
    </source>
</evidence>
<dbReference type="InterPro" id="IPR001611">
    <property type="entry name" value="Leu-rich_rpt"/>
</dbReference>
<dbReference type="InterPro" id="IPR003591">
    <property type="entry name" value="Leu-rich_rpt_typical-subtyp"/>
</dbReference>
<dbReference type="PROSITE" id="PS51450">
    <property type="entry name" value="LRR"/>
    <property type="match status" value="1"/>
</dbReference>
<dbReference type="Pfam" id="PF08263">
    <property type="entry name" value="LRRNT_2"/>
    <property type="match status" value="1"/>
</dbReference>
<evidence type="ECO:0000256" key="6">
    <source>
        <dbReference type="ARBA" id="ARBA00022729"/>
    </source>
</evidence>
<dbReference type="InterPro" id="IPR032675">
    <property type="entry name" value="LRR_dom_sf"/>
</dbReference>
<keyword evidence="14" id="KW-1185">Reference proteome</keyword>
<evidence type="ECO:0000256" key="1">
    <source>
        <dbReference type="ARBA" id="ARBA00004251"/>
    </source>
</evidence>
<keyword evidence="5 11" id="KW-0812">Transmembrane</keyword>
<organism evidence="13 14">
    <name type="scientific">Spirodela intermedia</name>
    <name type="common">Intermediate duckweed</name>
    <dbReference type="NCBI Taxonomy" id="51605"/>
    <lineage>
        <taxon>Eukaryota</taxon>
        <taxon>Viridiplantae</taxon>
        <taxon>Streptophyta</taxon>
        <taxon>Embryophyta</taxon>
        <taxon>Tracheophyta</taxon>
        <taxon>Spermatophyta</taxon>
        <taxon>Magnoliopsida</taxon>
        <taxon>Liliopsida</taxon>
        <taxon>Araceae</taxon>
        <taxon>Lemnoideae</taxon>
        <taxon>Spirodela</taxon>
    </lineage>
</organism>
<dbReference type="Pfam" id="PF13855">
    <property type="entry name" value="LRR_8"/>
    <property type="match status" value="1"/>
</dbReference>
<gene>
    <name evidence="13" type="ORF">SI8410_16019952</name>
</gene>
<dbReference type="AlphaFoldDB" id="A0A7I8LJ78"/>
<proteinExistence type="inferred from homology"/>
<keyword evidence="3" id="KW-1003">Cell membrane</keyword>
<evidence type="ECO:0000313" key="13">
    <source>
        <dbReference type="EMBL" id="CAA7409274.1"/>
    </source>
</evidence>
<keyword evidence="9 11" id="KW-0472">Membrane</keyword>
<dbReference type="Pfam" id="PF00560">
    <property type="entry name" value="LRR_1"/>
    <property type="match status" value="5"/>
</dbReference>
<keyword evidence="6" id="KW-0732">Signal</keyword>
<evidence type="ECO:0000256" key="8">
    <source>
        <dbReference type="ARBA" id="ARBA00022989"/>
    </source>
</evidence>
<keyword evidence="8 11" id="KW-1133">Transmembrane helix</keyword>
<evidence type="ECO:0000259" key="12">
    <source>
        <dbReference type="Pfam" id="PF08263"/>
    </source>
</evidence>
<evidence type="ECO:0000256" key="2">
    <source>
        <dbReference type="ARBA" id="ARBA00009592"/>
    </source>
</evidence>
<dbReference type="SMART" id="SM00369">
    <property type="entry name" value="LRR_TYP"/>
    <property type="match status" value="5"/>
</dbReference>
<reference evidence="13" key="1">
    <citation type="submission" date="2020-02" db="EMBL/GenBank/DDBJ databases">
        <authorList>
            <person name="Scholz U."/>
            <person name="Mascher M."/>
            <person name="Fiebig A."/>
        </authorList>
    </citation>
    <scope>NUCLEOTIDE SEQUENCE</scope>
</reference>
<evidence type="ECO:0000256" key="7">
    <source>
        <dbReference type="ARBA" id="ARBA00022737"/>
    </source>
</evidence>
<dbReference type="PANTHER" id="PTHR48063">
    <property type="entry name" value="LRR RECEPTOR-LIKE KINASE"/>
    <property type="match status" value="1"/>
</dbReference>
<dbReference type="SUPFAM" id="SSF52058">
    <property type="entry name" value="L domain-like"/>
    <property type="match status" value="2"/>
</dbReference>
<dbReference type="InterPro" id="IPR046956">
    <property type="entry name" value="RLP23-like"/>
</dbReference>
<dbReference type="GO" id="GO:0005886">
    <property type="term" value="C:plasma membrane"/>
    <property type="evidence" value="ECO:0007669"/>
    <property type="project" value="UniProtKB-SubCell"/>
</dbReference>
<evidence type="ECO:0000256" key="3">
    <source>
        <dbReference type="ARBA" id="ARBA00022475"/>
    </source>
</evidence>
<evidence type="ECO:0000313" key="14">
    <source>
        <dbReference type="Proteomes" id="UP000663760"/>
    </source>
</evidence>
<evidence type="ECO:0000256" key="5">
    <source>
        <dbReference type="ARBA" id="ARBA00022692"/>
    </source>
</evidence>
<dbReference type="OrthoDB" id="749832at2759"/>
<dbReference type="Gene3D" id="3.80.10.10">
    <property type="entry name" value="Ribonuclease Inhibitor"/>
    <property type="match status" value="4"/>
</dbReference>
<dbReference type="FunFam" id="3.80.10.10:FF:000400">
    <property type="entry name" value="Nuclear pore complex protein NUP107"/>
    <property type="match status" value="1"/>
</dbReference>
<keyword evidence="4" id="KW-0433">Leucine-rich repeat</keyword>
<comment type="subcellular location">
    <subcellularLocation>
        <location evidence="1">Cell membrane</location>
        <topology evidence="1">Single-pass type I membrane protein</topology>
    </subcellularLocation>
</comment>
<keyword evidence="7" id="KW-0677">Repeat</keyword>
<dbReference type="InterPro" id="IPR013210">
    <property type="entry name" value="LRR_N_plant-typ"/>
</dbReference>
<dbReference type="PRINTS" id="PR00019">
    <property type="entry name" value="LEURICHRPT"/>
</dbReference>
<dbReference type="FunFam" id="3.80.10.10:FF:000213">
    <property type="entry name" value="Tyrosine-sulfated glycopeptide receptor 1"/>
    <property type="match status" value="1"/>
</dbReference>
<evidence type="ECO:0000256" key="9">
    <source>
        <dbReference type="ARBA" id="ARBA00023136"/>
    </source>
</evidence>
<feature type="transmembrane region" description="Helical" evidence="11">
    <location>
        <begin position="759"/>
        <end position="781"/>
    </location>
</feature>
<dbReference type="SMART" id="SM00365">
    <property type="entry name" value="LRR_SD22"/>
    <property type="match status" value="4"/>
</dbReference>
<evidence type="ECO:0000256" key="10">
    <source>
        <dbReference type="ARBA" id="ARBA00023180"/>
    </source>
</evidence>
<accession>A0A7I8LJ78</accession>
<dbReference type="EMBL" id="LR746279">
    <property type="protein sequence ID" value="CAA7409274.1"/>
    <property type="molecule type" value="Genomic_DNA"/>
</dbReference>
<dbReference type="Proteomes" id="UP000663760">
    <property type="component" value="Chromosome 16"/>
</dbReference>
<feature type="domain" description="Leucine-rich repeat-containing N-terminal plant-type" evidence="12">
    <location>
        <begin position="39"/>
        <end position="81"/>
    </location>
</feature>
<comment type="similarity">
    <text evidence="2">Belongs to the RLP family.</text>
</comment>
<keyword evidence="10" id="KW-0325">Glycoprotein</keyword>
<protein>
    <recommendedName>
        <fullName evidence="12">Leucine-rich repeat-containing N-terminal plant-type domain-containing protein</fullName>
    </recommendedName>
</protein>
<sequence length="804" mass="88564">MISSSAGAARTLRGVVVPGTLILVLVIIASSGFEVMGCHDEERSALLGIKASMNKNDGFASQSWGNSAGDDCCQWRGIDCDPNTGRVVAIDLYGEMWSDTGEGIPQPNLTMLAKFGQLESLNLALNSMGGGIPEVICDLEKLKILDLSMNRLTGSVPSCLCSMRSLAELHLSSNALEGVVPSCFGRFRSLTLLSLFDNKFTDNYSSWVCSMQSLTQLQLSYDTNPGSIPACLGNLHKLIYLGFHGDKLSGTIPSPVFHNLTDLGTLEINSDKLEGTFMFSALANLSKLKEVDISGRSLEIDTETPVSWFPSFQLSFLSLRYCIINSRNAGRLPTFLWSQRKIKILFLRDAEITGTPPIGLFCNSSLGSLDLRNNSISGLFVVPCRNASYDAYEINLSHNDISGPLPENIHLSFPKLNILRIAGNKLEGRIPPSLGERQLVLLDLSDNYLSGEVPHAITMNQSLLFYLSLAQNELQGEMLPVHAYMPKLSILIVNTNRFTGSLLPKLANSSLLFLISAGQNQFMENFSQGLPLLPLLSIFSMTENRIQGNIPRTLCQMQNLRMLDLSRNDLSGEIPACIQNISSWKSSSLKTARVWQDSGIADPLLFLTSKKLVLPYTSDVLFAITILDLSSNKIHGVIPGEIGELTWLRQLDFSNNQIRGSIPISIGKMNKLESLDLSHNSLSGRIPNEMDQINNLAFLSLAFNNLSGPIPNGVQLGTFKKASFEGNPGLCGLPLEKICSSDRIGDEGKHDSQTLEKTLFYTCSALLFGLGFWGFLGGLFFNLRWRMKYFKFIDEFYDMYLRDL</sequence>
<feature type="transmembrane region" description="Helical" evidence="11">
    <location>
        <begin position="12"/>
        <end position="33"/>
    </location>
</feature>